<dbReference type="Gene3D" id="3.90.70.10">
    <property type="entry name" value="Cysteine proteinases"/>
    <property type="match status" value="1"/>
</dbReference>
<organism evidence="2 3">
    <name type="scientific">Mortierella alpina</name>
    <name type="common">Oleaginous fungus</name>
    <name type="synonym">Mortierella renispora</name>
    <dbReference type="NCBI Taxonomy" id="64518"/>
    <lineage>
        <taxon>Eukaryota</taxon>
        <taxon>Fungi</taxon>
        <taxon>Fungi incertae sedis</taxon>
        <taxon>Mucoromycota</taxon>
        <taxon>Mortierellomycotina</taxon>
        <taxon>Mortierellomycetes</taxon>
        <taxon>Mortierellales</taxon>
        <taxon>Mortierellaceae</taxon>
        <taxon>Mortierella</taxon>
    </lineage>
</organism>
<dbReference type="PANTHER" id="PTHR24006">
    <property type="entry name" value="UBIQUITIN CARBOXYL-TERMINAL HYDROLASE"/>
    <property type="match status" value="1"/>
</dbReference>
<dbReference type="PANTHER" id="PTHR24006:SF905">
    <property type="entry name" value="UBIQUITIN CARBOXYL-TERMINAL HYDROLASE 1"/>
    <property type="match status" value="1"/>
</dbReference>
<dbReference type="InterPro" id="IPR050164">
    <property type="entry name" value="Peptidase_C19"/>
</dbReference>
<proteinExistence type="predicted"/>
<name>A0A9P8CX94_MORAP</name>
<dbReference type="SUPFAM" id="SSF54001">
    <property type="entry name" value="Cysteine proteinases"/>
    <property type="match status" value="1"/>
</dbReference>
<comment type="caution">
    <text evidence="2">The sequence shown here is derived from an EMBL/GenBank/DDBJ whole genome shotgun (WGS) entry which is preliminary data.</text>
</comment>
<evidence type="ECO:0000313" key="2">
    <source>
        <dbReference type="EMBL" id="KAG9321999.1"/>
    </source>
</evidence>
<dbReference type="GO" id="GO:0016579">
    <property type="term" value="P:protein deubiquitination"/>
    <property type="evidence" value="ECO:0007669"/>
    <property type="project" value="InterPro"/>
</dbReference>
<dbReference type="InterPro" id="IPR018200">
    <property type="entry name" value="USP_CS"/>
</dbReference>
<evidence type="ECO:0000259" key="1">
    <source>
        <dbReference type="PROSITE" id="PS50235"/>
    </source>
</evidence>
<dbReference type="InterPro" id="IPR001394">
    <property type="entry name" value="Peptidase_C19_UCH"/>
</dbReference>
<reference evidence="2" key="1">
    <citation type="submission" date="2021-07" db="EMBL/GenBank/DDBJ databases">
        <title>Draft genome of Mortierella alpina, strain LL118, isolated from an aspen leaf litter sample.</title>
        <authorList>
            <person name="Yang S."/>
            <person name="Vinatzer B.A."/>
        </authorList>
    </citation>
    <scope>NUCLEOTIDE SEQUENCE</scope>
    <source>
        <strain evidence="2">LL118</strain>
    </source>
</reference>
<protein>
    <recommendedName>
        <fullName evidence="1">USP domain-containing protein</fullName>
    </recommendedName>
</protein>
<dbReference type="GO" id="GO:0004843">
    <property type="term" value="F:cysteine-type deubiquitinase activity"/>
    <property type="evidence" value="ECO:0007669"/>
    <property type="project" value="InterPro"/>
</dbReference>
<dbReference type="InterPro" id="IPR038765">
    <property type="entry name" value="Papain-like_cys_pep_sf"/>
</dbReference>
<dbReference type="AlphaFoldDB" id="A0A9P8CX94"/>
<gene>
    <name evidence="2" type="ORF">KVV02_008162</name>
</gene>
<dbReference type="InterPro" id="IPR049407">
    <property type="entry name" value="Usp38-like_N"/>
</dbReference>
<sequence>MRKAFLMETIIKGVLAKSTLQDNDKSKFIAQLLKRTAGLDKADAAVLLDLALELKLSGRSLLENQTADRIFLAVSIAHRDVFWAKFHSGWLEAITSATTTYHDFIRNIPLIIAVVKRKQAIALTDDEKQEIERNMEFLQQFGETRCITANEPLEYAIQCLLIFMYTSLPDTRPLAMASYIEFLVEHLAIMPIPASSSPGCASLMAKSAINLLEQCWSNGRLSFRPDNVFITIPQLFLRLSDDQRECSLGVGYLLQAVPDVHTSVVDPFVQNLDAAVLWRLEFTVQRLINWLVTTDMAGIGVWIVAIMDSLASRGEFALLRKLADGNAYKIARQLAFRSRRNDAFLVLKFLLIGYHHSPILFHNISKDLVPLLVSCRKSPDDRDFATDVCNLAQTLVIHFGDSDDVGTRVQKARMFLDLPAVTRAEALQTMQDYSWKRGLQIQGTTAGSKRKPAFVQPLGKVGLVNLGNSCFMNSALRALFCSSDLRQAVLIDTIAADPKKIMTLRLRDTFIGLSTSRLSIFTPLMLYKALPEWLNDGHQQDAAEFTQILFSRMEDEDPASKRALSSFHGAIINQIKCSVCGTVSSNKEDFYHLTIPLPRSESADIQDVVGIFPSIEDLSDENSNKYFCDECGVLQNAKRFTMLGSLPQNLILSLNRFEFDVKRSQRMKISTPIVLREMIHIKVQDSHETQAYQLYAVVIHTGESAHHGHYYTYARDDDTLAAGTQGLDPASSTTWLLYNDTSITVSSFDAMQQKLANSRTDTPYMLFFRRTDTAPIQQKSNADLSKMTVSNL</sequence>
<dbReference type="GO" id="GO:0005829">
    <property type="term" value="C:cytosol"/>
    <property type="evidence" value="ECO:0007669"/>
    <property type="project" value="TreeGrafter"/>
</dbReference>
<dbReference type="Pfam" id="PF21246">
    <property type="entry name" value="Usp38-like_N"/>
    <property type="match status" value="1"/>
</dbReference>
<dbReference type="PROSITE" id="PS50235">
    <property type="entry name" value="USP_3"/>
    <property type="match status" value="1"/>
</dbReference>
<dbReference type="InterPro" id="IPR028889">
    <property type="entry name" value="USP"/>
</dbReference>
<dbReference type="Pfam" id="PF00443">
    <property type="entry name" value="UCH"/>
    <property type="match status" value="1"/>
</dbReference>
<dbReference type="EMBL" id="JAIFTL010000171">
    <property type="protein sequence ID" value="KAG9321999.1"/>
    <property type="molecule type" value="Genomic_DNA"/>
</dbReference>
<evidence type="ECO:0000313" key="3">
    <source>
        <dbReference type="Proteomes" id="UP000717515"/>
    </source>
</evidence>
<dbReference type="PROSITE" id="PS00973">
    <property type="entry name" value="USP_2"/>
    <property type="match status" value="1"/>
</dbReference>
<dbReference type="GO" id="GO:0005634">
    <property type="term" value="C:nucleus"/>
    <property type="evidence" value="ECO:0007669"/>
    <property type="project" value="TreeGrafter"/>
</dbReference>
<accession>A0A9P8CX94</accession>
<dbReference type="Proteomes" id="UP000717515">
    <property type="component" value="Unassembled WGS sequence"/>
</dbReference>
<feature type="domain" description="USP" evidence="1">
    <location>
        <begin position="461"/>
        <end position="771"/>
    </location>
</feature>